<dbReference type="InterPro" id="IPR036397">
    <property type="entry name" value="RNaseH_sf"/>
</dbReference>
<feature type="domain" description="Tc1-like transposase DDE" evidence="1">
    <location>
        <begin position="99"/>
        <end position="189"/>
    </location>
</feature>
<evidence type="ECO:0000313" key="3">
    <source>
        <dbReference type="Proteomes" id="UP001148838"/>
    </source>
</evidence>
<organism evidence="2 3">
    <name type="scientific">Periplaneta americana</name>
    <name type="common">American cockroach</name>
    <name type="synonym">Blatta americana</name>
    <dbReference type="NCBI Taxonomy" id="6978"/>
    <lineage>
        <taxon>Eukaryota</taxon>
        <taxon>Metazoa</taxon>
        <taxon>Ecdysozoa</taxon>
        <taxon>Arthropoda</taxon>
        <taxon>Hexapoda</taxon>
        <taxon>Insecta</taxon>
        <taxon>Pterygota</taxon>
        <taxon>Neoptera</taxon>
        <taxon>Polyneoptera</taxon>
        <taxon>Dictyoptera</taxon>
        <taxon>Blattodea</taxon>
        <taxon>Blattoidea</taxon>
        <taxon>Blattidae</taxon>
        <taxon>Blattinae</taxon>
        <taxon>Periplaneta</taxon>
    </lineage>
</organism>
<reference evidence="2 3" key="1">
    <citation type="journal article" date="2022" name="Allergy">
        <title>Genome assembly and annotation of Periplaneta americana reveal a comprehensive cockroach allergen profile.</title>
        <authorList>
            <person name="Wang L."/>
            <person name="Xiong Q."/>
            <person name="Saelim N."/>
            <person name="Wang L."/>
            <person name="Nong W."/>
            <person name="Wan A.T."/>
            <person name="Shi M."/>
            <person name="Liu X."/>
            <person name="Cao Q."/>
            <person name="Hui J.H.L."/>
            <person name="Sookrung N."/>
            <person name="Leung T.F."/>
            <person name="Tungtrongchitr A."/>
            <person name="Tsui S.K.W."/>
        </authorList>
    </citation>
    <scope>NUCLEOTIDE SEQUENCE [LARGE SCALE GENOMIC DNA]</scope>
    <source>
        <strain evidence="2">PWHHKU_190912</strain>
    </source>
</reference>
<accession>A0ABQ8T340</accession>
<keyword evidence="3" id="KW-1185">Reference proteome</keyword>
<dbReference type="EMBL" id="JAJSOF020000015">
    <property type="protein sequence ID" value="KAJ4440879.1"/>
    <property type="molecule type" value="Genomic_DNA"/>
</dbReference>
<evidence type="ECO:0000259" key="1">
    <source>
        <dbReference type="Pfam" id="PF13358"/>
    </source>
</evidence>
<comment type="caution">
    <text evidence="2">The sequence shown here is derived from an EMBL/GenBank/DDBJ whole genome shotgun (WGS) entry which is preliminary data.</text>
</comment>
<sequence length="339" mass="39478">MLDVSFRPAQLNDDDDNDDDDDDDDGVSSDFISTHFLCDVLLQYVLESIAYVSSSCEKRKFDNGEFRVPSSVCYSPTGLRLEKCHFLRPGLLERVHSRFTAEVYEHILANVMIHSARKRYPEGTLLFQQVNHPVHTTNRIQRWFTRRRDVDPVDWPPKSPDMNPIENLWATVKRIAEGLKEAYEKKDDLTVKNEVRQLVTLSFIHPDDLEQIFDRIYEDVSNEVEPIAAYIEKLYVRGTLARRRMRAVPPSYPPAVWNVPDIRRMVLVAFVNQTLSGSFLGPVDNFSSSTDELERRARWEGTDWNCPRTQAAGLGPYYYMEWNGMEWNGMEWNGMEWMP</sequence>
<evidence type="ECO:0000313" key="2">
    <source>
        <dbReference type="EMBL" id="KAJ4440879.1"/>
    </source>
</evidence>
<dbReference type="InterPro" id="IPR038717">
    <property type="entry name" value="Tc1-like_DDE_dom"/>
</dbReference>
<protein>
    <recommendedName>
        <fullName evidence="1">Tc1-like transposase DDE domain-containing protein</fullName>
    </recommendedName>
</protein>
<dbReference type="Pfam" id="PF13358">
    <property type="entry name" value="DDE_3"/>
    <property type="match status" value="1"/>
</dbReference>
<dbReference type="Proteomes" id="UP001148838">
    <property type="component" value="Unassembled WGS sequence"/>
</dbReference>
<gene>
    <name evidence="2" type="ORF">ANN_10726</name>
</gene>
<dbReference type="Gene3D" id="3.30.420.10">
    <property type="entry name" value="Ribonuclease H-like superfamily/Ribonuclease H"/>
    <property type="match status" value="1"/>
</dbReference>
<proteinExistence type="predicted"/>
<name>A0ABQ8T340_PERAM</name>